<dbReference type="InterPro" id="IPR000209">
    <property type="entry name" value="Peptidase_S8/S53_dom"/>
</dbReference>
<organism evidence="15 16">
    <name type="scientific">Mesobacillus zeae</name>
    <dbReference type="NCBI Taxonomy" id="1917180"/>
    <lineage>
        <taxon>Bacteria</taxon>
        <taxon>Bacillati</taxon>
        <taxon>Bacillota</taxon>
        <taxon>Bacilli</taxon>
        <taxon>Bacillales</taxon>
        <taxon>Bacillaceae</taxon>
        <taxon>Mesobacillus</taxon>
    </lineage>
</organism>
<dbReference type="GO" id="GO:0005576">
    <property type="term" value="C:extracellular region"/>
    <property type="evidence" value="ECO:0007669"/>
    <property type="project" value="UniProtKB-SubCell"/>
</dbReference>
<dbReference type="CDD" id="cd00063">
    <property type="entry name" value="FN3"/>
    <property type="match status" value="1"/>
</dbReference>
<dbReference type="GO" id="GO:0004252">
    <property type="term" value="F:serine-type endopeptidase activity"/>
    <property type="evidence" value="ECO:0007669"/>
    <property type="project" value="UniProtKB-UniRule"/>
</dbReference>
<evidence type="ECO:0000256" key="6">
    <source>
        <dbReference type="ARBA" id="ARBA00022801"/>
    </source>
</evidence>
<dbReference type="InterPro" id="IPR003961">
    <property type="entry name" value="FN3_dom"/>
</dbReference>
<comment type="similarity">
    <text evidence="3 10 11">Belongs to the peptidase S8 family.</text>
</comment>
<sequence>MKKSKMLSVSLATMLSISAIAPGTLLGATQADANGEQVRKSQLTGSPQAKKRVSETKSPMNPNAKKLRDLINKNAKKENIVKGELIVTYKNSAPSSAVKSLHSKYSLKKVERLPSVKSEVVKIPVGKETDYINLLKKDPSVASVQPNYKYYPTSESKAPNYYKELWGMNNTGQPIKGMPGTADIDIDAPEAWSKLNTTNGEKVVVGVIDTGVDINHPDLQGKIWTNPGESGDKANNGVDDDNNGYVDDVHGWDFFNNDNTVIDAFDGDEHGTHVSGTIAAGMEGPSVDDNTGVVGVAPNVEIMSLKFLGPDGGDTAGAIKAIEYAKKMGVKVTNNSWGGGEYDELLEKSISESGSLFVAAAGNDGMDIDEEAVYPAGYESSNILTVAALNNSGKLASFSNYGADSVDVAAPGEDILSTVPKFPLDEYEKKLGNIAATVAIDNPEFKFKAIVDGIGYEKLSEEDRPAVFGKALDYLLPEPAKSKILLVQDDEHDLADIFKGEPMLEKYFKNYLPVYEKLLGSYDYDKVTLDSSSSLPKDTDLTAYDAVVWFTGHGIGFTSDEGTTLTAQDIEGLSAYLKAGGKLLLTGQDALMSQEDSSFTKKLLKLNVHSDMAPHLNTIGTEGSIYEGQKYTVDRSEALFPSADFFTAVSPEVKPALKYTSDYSQSYDYYSGTSMATPHTTGTAALFMGMHPEMSPEFVKLYLSHRGSKLDSLKGQVGSGKQVKASTLDVADDNSIPGVPLKKYTETGSLDILADKNDVFAFSLQEGETIQLALRGKSGTDFDLYVYGEDNSDISNANGMLAHSENIGTSTESITFTAPESGFYFVNASAFKGSGDYQLSVGNFGGNYENSSKMLKYDGEWETASNTKHSGKSASILKENGEMNFTFVGYSFEWQGFKNGTQGIADLYIDGEKVKEVSLYSGVQKYQQTLYKKDFGSYGKHHVRIVWTGKNAPEGRKSSVGINIDRIIVKSNPSTPTAAYDTHSKTVKLRWPGEKWAQSYNLYRKEASGKEYVLLNKAPLKTLSFEDKTAVPGKTYSYAVSVLTQEEETPFASSEFVYDDDIKGAQGWVGTAAKGSLNAAQKDSNDVWMKKLEKGKTYAISMNGPAKTNFNLKMYNPGTKTIYGAKPAAASAKAGSAESISFTPKTTGTYYIVPTATDGSGAYTLGISIKTIKTAENTALKYSGKWTTEKTKSASGGSLAYTGKKGNAVQYEFTGSAITVYSKKDKRSGKADIYIDGKKVKQIDLYSSSTKHKQKVYTSPSLKSGKHSIKIVAAGKKNSKSSGTNISIDRLEAISYAAVKK</sequence>
<feature type="active site" description="Charge relay system" evidence="9 10">
    <location>
        <position position="674"/>
    </location>
</feature>
<feature type="chain" id="PRO_5039606184" description="Fibronectin type-III domain-containing protein" evidence="13">
    <location>
        <begin position="22"/>
        <end position="1301"/>
    </location>
</feature>
<dbReference type="InterPro" id="IPR013783">
    <property type="entry name" value="Ig-like_fold"/>
</dbReference>
<dbReference type="Pfam" id="PF00082">
    <property type="entry name" value="Peptidase_S8"/>
    <property type="match status" value="2"/>
</dbReference>
<evidence type="ECO:0000256" key="2">
    <source>
        <dbReference type="ARBA" id="ARBA00004613"/>
    </source>
</evidence>
<keyword evidence="8" id="KW-0106">Calcium</keyword>
<dbReference type="InterPro" id="IPR023827">
    <property type="entry name" value="Peptidase_S8_Asp-AS"/>
</dbReference>
<keyword evidence="6 10" id="KW-0378">Hydrolase</keyword>
<comment type="cofactor">
    <cofactor evidence="1">
        <name>Ca(2+)</name>
        <dbReference type="ChEBI" id="CHEBI:29108"/>
    </cofactor>
</comment>
<dbReference type="PRINTS" id="PR00723">
    <property type="entry name" value="SUBTILISIN"/>
</dbReference>
<dbReference type="PROSITE" id="PS51892">
    <property type="entry name" value="SUBTILASE"/>
    <property type="match status" value="1"/>
</dbReference>
<dbReference type="Pfam" id="PF04151">
    <property type="entry name" value="PPC"/>
    <property type="match status" value="1"/>
</dbReference>
<dbReference type="InterPro" id="IPR022398">
    <property type="entry name" value="Peptidase_S8_His-AS"/>
</dbReference>
<dbReference type="SUPFAM" id="SSF49265">
    <property type="entry name" value="Fibronectin type III"/>
    <property type="match status" value="1"/>
</dbReference>
<accession>A0A398B1A3</accession>
<dbReference type="Proteomes" id="UP000265816">
    <property type="component" value="Unassembled WGS sequence"/>
</dbReference>
<gene>
    <name evidence="15" type="ORF">D1970_21045</name>
</gene>
<evidence type="ECO:0000256" key="3">
    <source>
        <dbReference type="ARBA" id="ARBA00011073"/>
    </source>
</evidence>
<dbReference type="InterPro" id="IPR036116">
    <property type="entry name" value="FN3_sf"/>
</dbReference>
<reference evidence="15 16" key="1">
    <citation type="submission" date="2018-08" db="EMBL/GenBank/DDBJ databases">
        <title>Bacillus jemisoniae sp. nov., Bacillus chryseoplanitiae sp. nov., Bacillus resnikiae sp. nov., and Bacillus frankliniae sp. nov., isolated from Viking spacecraft and associated surfaces.</title>
        <authorList>
            <person name="Seuylemezian A."/>
            <person name="Vaishampayan P."/>
        </authorList>
    </citation>
    <scope>NUCLEOTIDE SEQUENCE [LARGE SCALE GENOMIC DNA]</scope>
    <source>
        <strain evidence="15 16">JJ-247</strain>
    </source>
</reference>
<dbReference type="Gene3D" id="3.40.50.200">
    <property type="entry name" value="Peptidase S8/S53 domain"/>
    <property type="match status" value="2"/>
</dbReference>
<dbReference type="SUPFAM" id="SSF52743">
    <property type="entry name" value="Subtilisin-like"/>
    <property type="match status" value="1"/>
</dbReference>
<proteinExistence type="inferred from homology"/>
<evidence type="ECO:0000256" key="8">
    <source>
        <dbReference type="ARBA" id="ARBA00022837"/>
    </source>
</evidence>
<dbReference type="InterPro" id="IPR050131">
    <property type="entry name" value="Peptidase_S8_subtilisin-like"/>
</dbReference>
<protein>
    <recommendedName>
        <fullName evidence="14">Fibronectin type-III domain-containing protein</fullName>
    </recommendedName>
</protein>
<dbReference type="GO" id="GO:0006508">
    <property type="term" value="P:proteolysis"/>
    <property type="evidence" value="ECO:0007669"/>
    <property type="project" value="UniProtKB-KW"/>
</dbReference>
<dbReference type="Pfam" id="PF22148">
    <property type="entry name" value="Fervidolysin_NPro-like"/>
    <property type="match status" value="1"/>
</dbReference>
<dbReference type="Gene3D" id="2.60.120.260">
    <property type="entry name" value="Galactose-binding domain-like"/>
    <property type="match status" value="2"/>
</dbReference>
<dbReference type="OrthoDB" id="9762689at2"/>
<feature type="domain" description="Fibronectin type-III" evidence="14">
    <location>
        <begin position="972"/>
        <end position="1062"/>
    </location>
</feature>
<feature type="signal peptide" evidence="13">
    <location>
        <begin position="1"/>
        <end position="21"/>
    </location>
</feature>
<evidence type="ECO:0000256" key="12">
    <source>
        <dbReference type="SAM" id="MobiDB-lite"/>
    </source>
</evidence>
<dbReference type="InterPro" id="IPR023828">
    <property type="entry name" value="Peptidase_S8_Ser-AS"/>
</dbReference>
<dbReference type="EMBL" id="QWVT01000049">
    <property type="protein sequence ID" value="RID81740.1"/>
    <property type="molecule type" value="Genomic_DNA"/>
</dbReference>
<keyword evidence="13" id="KW-0732">Signal</keyword>
<evidence type="ECO:0000256" key="1">
    <source>
        <dbReference type="ARBA" id="ARBA00001913"/>
    </source>
</evidence>
<dbReference type="InterPro" id="IPR015500">
    <property type="entry name" value="Peptidase_S8_subtilisin-rel"/>
</dbReference>
<dbReference type="InterPro" id="IPR034204">
    <property type="entry name" value="PfSUB1-like_cat_dom"/>
</dbReference>
<evidence type="ECO:0000256" key="5">
    <source>
        <dbReference type="ARBA" id="ARBA00022670"/>
    </source>
</evidence>
<keyword evidence="5 10" id="KW-0645">Protease</keyword>
<dbReference type="Gene3D" id="2.60.40.10">
    <property type="entry name" value="Immunoglobulins"/>
    <property type="match status" value="1"/>
</dbReference>
<evidence type="ECO:0000256" key="10">
    <source>
        <dbReference type="PROSITE-ProRule" id="PRU01240"/>
    </source>
</evidence>
<name>A0A398B1A3_9BACI</name>
<dbReference type="PROSITE" id="PS50853">
    <property type="entry name" value="FN3"/>
    <property type="match status" value="1"/>
</dbReference>
<keyword evidence="4" id="KW-0964">Secreted</keyword>
<evidence type="ECO:0000259" key="14">
    <source>
        <dbReference type="PROSITE" id="PS50853"/>
    </source>
</evidence>
<keyword evidence="16" id="KW-1185">Reference proteome</keyword>
<evidence type="ECO:0000256" key="13">
    <source>
        <dbReference type="SAM" id="SignalP"/>
    </source>
</evidence>
<dbReference type="PANTHER" id="PTHR43806">
    <property type="entry name" value="PEPTIDASE S8"/>
    <property type="match status" value="1"/>
</dbReference>
<dbReference type="InterPro" id="IPR036852">
    <property type="entry name" value="Peptidase_S8/S53_dom_sf"/>
</dbReference>
<evidence type="ECO:0000256" key="11">
    <source>
        <dbReference type="RuleBase" id="RU003355"/>
    </source>
</evidence>
<feature type="active site" description="Charge relay system" evidence="9 10">
    <location>
        <position position="209"/>
    </location>
</feature>
<keyword evidence="7 10" id="KW-0720">Serine protease</keyword>
<comment type="caution">
    <text evidence="15">The sequence shown here is derived from an EMBL/GenBank/DDBJ whole genome shotgun (WGS) entry which is preliminary data.</text>
</comment>
<comment type="subcellular location">
    <subcellularLocation>
        <location evidence="2">Secreted</location>
    </subcellularLocation>
</comment>
<dbReference type="InterPro" id="IPR054399">
    <property type="entry name" value="Fervidolysin-like_N_prodom"/>
</dbReference>
<evidence type="ECO:0000256" key="4">
    <source>
        <dbReference type="ARBA" id="ARBA00022525"/>
    </source>
</evidence>
<dbReference type="Gene3D" id="2.60.120.380">
    <property type="match status" value="2"/>
</dbReference>
<evidence type="ECO:0000313" key="16">
    <source>
        <dbReference type="Proteomes" id="UP000265816"/>
    </source>
</evidence>
<dbReference type="InterPro" id="IPR007280">
    <property type="entry name" value="Peptidase_C_arc/bac"/>
</dbReference>
<evidence type="ECO:0000256" key="9">
    <source>
        <dbReference type="PIRSR" id="PIRSR615500-1"/>
    </source>
</evidence>
<feature type="active site" description="Charge relay system" evidence="9 10">
    <location>
        <position position="270"/>
    </location>
</feature>
<dbReference type="RefSeq" id="WP_119114811.1">
    <property type="nucleotide sequence ID" value="NZ_CBCSEO010000022.1"/>
</dbReference>
<dbReference type="SUPFAM" id="SSF89260">
    <property type="entry name" value="Collagen-binding domain"/>
    <property type="match status" value="2"/>
</dbReference>
<feature type="region of interest" description="Disordered" evidence="12">
    <location>
        <begin position="36"/>
        <end position="64"/>
    </location>
</feature>
<dbReference type="PROSITE" id="PS00136">
    <property type="entry name" value="SUBTILASE_ASP"/>
    <property type="match status" value="1"/>
</dbReference>
<dbReference type="PROSITE" id="PS00138">
    <property type="entry name" value="SUBTILASE_SER"/>
    <property type="match status" value="1"/>
</dbReference>
<evidence type="ECO:0000256" key="7">
    <source>
        <dbReference type="ARBA" id="ARBA00022825"/>
    </source>
</evidence>
<dbReference type="PANTHER" id="PTHR43806:SF11">
    <property type="entry name" value="CEREVISIN-RELATED"/>
    <property type="match status" value="1"/>
</dbReference>
<evidence type="ECO:0000313" key="15">
    <source>
        <dbReference type="EMBL" id="RID81740.1"/>
    </source>
</evidence>
<dbReference type="PROSITE" id="PS00137">
    <property type="entry name" value="SUBTILASE_HIS"/>
    <property type="match status" value="1"/>
</dbReference>
<dbReference type="CDD" id="cd07473">
    <property type="entry name" value="Peptidases_S8_Subtilisin_like"/>
    <property type="match status" value="1"/>
</dbReference>